<comment type="caution">
    <text evidence="3">The sequence shown here is derived from an EMBL/GenBank/DDBJ whole genome shotgun (WGS) entry which is preliminary data.</text>
</comment>
<proteinExistence type="inferred from homology"/>
<comment type="similarity">
    <text evidence="1">Belongs to the short-chain dehydrogenases/reductases (SDR) family.</text>
</comment>
<dbReference type="PANTHER" id="PTHR24320">
    <property type="entry name" value="RETINOL DEHYDROGENASE"/>
    <property type="match status" value="1"/>
</dbReference>
<evidence type="ECO:0000256" key="1">
    <source>
        <dbReference type="ARBA" id="ARBA00006484"/>
    </source>
</evidence>
<dbReference type="AlphaFoldDB" id="A0AAD7FAX9"/>
<evidence type="ECO:0000313" key="4">
    <source>
        <dbReference type="Proteomes" id="UP001221142"/>
    </source>
</evidence>
<keyword evidence="4" id="KW-1185">Reference proteome</keyword>
<dbReference type="PANTHER" id="PTHR24320:SF283">
    <property type="entry name" value="RETINOL DEHYDROGENASE 11"/>
    <property type="match status" value="1"/>
</dbReference>
<dbReference type="GO" id="GO:0016491">
    <property type="term" value="F:oxidoreductase activity"/>
    <property type="evidence" value="ECO:0007669"/>
    <property type="project" value="UniProtKB-KW"/>
</dbReference>
<dbReference type="SUPFAM" id="SSF51735">
    <property type="entry name" value="NAD(P)-binding Rossmann-fold domains"/>
    <property type="match status" value="1"/>
</dbReference>
<dbReference type="InterPro" id="IPR036291">
    <property type="entry name" value="NAD(P)-bd_dom_sf"/>
</dbReference>
<gene>
    <name evidence="3" type="ORF">FB45DRAFT_938890</name>
</gene>
<evidence type="ECO:0000313" key="3">
    <source>
        <dbReference type="EMBL" id="KAJ7613071.1"/>
    </source>
</evidence>
<keyword evidence="2" id="KW-0560">Oxidoreductase</keyword>
<reference evidence="3" key="1">
    <citation type="submission" date="2023-03" db="EMBL/GenBank/DDBJ databases">
        <title>Massive genome expansion in bonnet fungi (Mycena s.s.) driven by repeated elements and novel gene families across ecological guilds.</title>
        <authorList>
            <consortium name="Lawrence Berkeley National Laboratory"/>
            <person name="Harder C.B."/>
            <person name="Miyauchi S."/>
            <person name="Viragh M."/>
            <person name="Kuo A."/>
            <person name="Thoen E."/>
            <person name="Andreopoulos B."/>
            <person name="Lu D."/>
            <person name="Skrede I."/>
            <person name="Drula E."/>
            <person name="Henrissat B."/>
            <person name="Morin E."/>
            <person name="Kohler A."/>
            <person name="Barry K."/>
            <person name="LaButti K."/>
            <person name="Morin E."/>
            <person name="Salamov A."/>
            <person name="Lipzen A."/>
            <person name="Mereny Z."/>
            <person name="Hegedus B."/>
            <person name="Baldrian P."/>
            <person name="Stursova M."/>
            <person name="Weitz H."/>
            <person name="Taylor A."/>
            <person name="Grigoriev I.V."/>
            <person name="Nagy L.G."/>
            <person name="Martin F."/>
            <person name="Kauserud H."/>
        </authorList>
    </citation>
    <scope>NUCLEOTIDE SEQUENCE</scope>
    <source>
        <strain evidence="3">9284</strain>
    </source>
</reference>
<dbReference type="Gene3D" id="3.40.50.720">
    <property type="entry name" value="NAD(P)-binding Rossmann-like Domain"/>
    <property type="match status" value="1"/>
</dbReference>
<organism evidence="3 4">
    <name type="scientific">Roridomyces roridus</name>
    <dbReference type="NCBI Taxonomy" id="1738132"/>
    <lineage>
        <taxon>Eukaryota</taxon>
        <taxon>Fungi</taxon>
        <taxon>Dikarya</taxon>
        <taxon>Basidiomycota</taxon>
        <taxon>Agaricomycotina</taxon>
        <taxon>Agaricomycetes</taxon>
        <taxon>Agaricomycetidae</taxon>
        <taxon>Agaricales</taxon>
        <taxon>Marasmiineae</taxon>
        <taxon>Mycenaceae</taxon>
        <taxon>Roridomyces</taxon>
    </lineage>
</organism>
<dbReference type="Pfam" id="PF00106">
    <property type="entry name" value="adh_short"/>
    <property type="match status" value="1"/>
</dbReference>
<protein>
    <submittedName>
        <fullName evidence="3">NAD-P-binding protein</fullName>
    </submittedName>
</protein>
<dbReference type="PRINTS" id="PR00081">
    <property type="entry name" value="GDHRDH"/>
</dbReference>
<sequence>MSFSAETTAEQVADAFASEIAEKNVLITGTSIGGIGFETARAVAKYANLVIITGHDAERLQLTEDAIKKDFPSANIRKLILDLSSLATVRDAATEVIGYDEKIDVLINNAGAPLGPPKSNPEGFENQIATSHLGPFLFTNLIPHKLIVAGGPPGRVVFVSSLAHAMGPGIKFDQFAKLVPGKYANGMEPYQEAKSANIMTAIELSKRAKGRIVAVSLHPGAIVTTGSQNPESKALLMAAGIYTPDGEPNRALPFPWKTLAQGAATTMVAAFDPSLSDKPGAFLHDCQVATQLIAPHTSDPENVKKLWEATERAIGQEFDP</sequence>
<name>A0AAD7FAX9_9AGAR</name>
<dbReference type="Proteomes" id="UP001221142">
    <property type="component" value="Unassembled WGS sequence"/>
</dbReference>
<accession>A0AAD7FAX9</accession>
<dbReference type="InterPro" id="IPR002347">
    <property type="entry name" value="SDR_fam"/>
</dbReference>
<dbReference type="EMBL" id="JARKIF010000029">
    <property type="protein sequence ID" value="KAJ7613071.1"/>
    <property type="molecule type" value="Genomic_DNA"/>
</dbReference>
<evidence type="ECO:0000256" key="2">
    <source>
        <dbReference type="ARBA" id="ARBA00023002"/>
    </source>
</evidence>